<evidence type="ECO:0000313" key="2">
    <source>
        <dbReference type="Proteomes" id="UP001381693"/>
    </source>
</evidence>
<reference evidence="1 2" key="1">
    <citation type="submission" date="2023-11" db="EMBL/GenBank/DDBJ databases">
        <title>Halocaridina rubra genome assembly.</title>
        <authorList>
            <person name="Smith C."/>
        </authorList>
    </citation>
    <scope>NUCLEOTIDE SEQUENCE [LARGE SCALE GENOMIC DNA]</scope>
    <source>
        <strain evidence="1">EP-1</strain>
        <tissue evidence="1">Whole</tissue>
    </source>
</reference>
<comment type="caution">
    <text evidence="1">The sequence shown here is derived from an EMBL/GenBank/DDBJ whole genome shotgun (WGS) entry which is preliminary data.</text>
</comment>
<sequence length="145" mass="17209">MAQYKHPQQLNFVDPNWDRFITKYETFRLFTELNSKPGEFQVTSLKYCMGTESEEVMKMFTLSTEETKDYKTVTEKLKESIRDQFVAGILNEDLVEKIELLYYSKDGVLTLDDNVEYAWMYNDIHEGRKQEKEQSKSSAEVKFLK</sequence>
<dbReference type="Proteomes" id="UP001381693">
    <property type="component" value="Unassembled WGS sequence"/>
</dbReference>
<protein>
    <submittedName>
        <fullName evidence="1">Uncharacterized protein</fullName>
    </submittedName>
</protein>
<proteinExistence type="predicted"/>
<name>A0AAN8X2H7_HALRR</name>
<dbReference type="AlphaFoldDB" id="A0AAN8X2H7"/>
<keyword evidence="2" id="KW-1185">Reference proteome</keyword>
<organism evidence="1 2">
    <name type="scientific">Halocaridina rubra</name>
    <name type="common">Hawaiian red shrimp</name>
    <dbReference type="NCBI Taxonomy" id="373956"/>
    <lineage>
        <taxon>Eukaryota</taxon>
        <taxon>Metazoa</taxon>
        <taxon>Ecdysozoa</taxon>
        <taxon>Arthropoda</taxon>
        <taxon>Crustacea</taxon>
        <taxon>Multicrustacea</taxon>
        <taxon>Malacostraca</taxon>
        <taxon>Eumalacostraca</taxon>
        <taxon>Eucarida</taxon>
        <taxon>Decapoda</taxon>
        <taxon>Pleocyemata</taxon>
        <taxon>Caridea</taxon>
        <taxon>Atyoidea</taxon>
        <taxon>Atyidae</taxon>
        <taxon>Halocaridina</taxon>
    </lineage>
</organism>
<accession>A0AAN8X2H7</accession>
<dbReference type="EMBL" id="JAXCGZ010009646">
    <property type="protein sequence ID" value="KAK7076497.1"/>
    <property type="molecule type" value="Genomic_DNA"/>
</dbReference>
<gene>
    <name evidence="1" type="ORF">SK128_009503</name>
</gene>
<evidence type="ECO:0000313" key="1">
    <source>
        <dbReference type="EMBL" id="KAK7076497.1"/>
    </source>
</evidence>